<gene>
    <name evidence="1" type="ORF">HELGO_WM27604</name>
</gene>
<evidence type="ECO:0000313" key="1">
    <source>
        <dbReference type="EMBL" id="CAA6798378.1"/>
    </source>
</evidence>
<accession>A0A6S6RTX6</accession>
<dbReference type="EMBL" id="CACVAQ010000002">
    <property type="protein sequence ID" value="CAA6798378.1"/>
    <property type="molecule type" value="Genomic_DNA"/>
</dbReference>
<protein>
    <submittedName>
        <fullName evidence="1">Uncharacterized protein</fullName>
    </submittedName>
</protein>
<proteinExistence type="predicted"/>
<dbReference type="AlphaFoldDB" id="A0A6S6RTX6"/>
<reference evidence="1" key="1">
    <citation type="submission" date="2020-01" db="EMBL/GenBank/DDBJ databases">
        <authorList>
            <person name="Meier V. D."/>
            <person name="Meier V D."/>
        </authorList>
    </citation>
    <scope>NUCLEOTIDE SEQUENCE</scope>
    <source>
        <strain evidence="1">HLG_WM_MAG_10</strain>
    </source>
</reference>
<sequence>MYDQLVEILSESFRKVPDHRQGSTEYSLHDCSMSAFSMFALKDPSSLSFMSNYAARKDNLTQVFKINKVPSK</sequence>
<name>A0A6S6RTX6_9BACT</name>
<organism evidence="1">
    <name type="scientific">uncultured Aureispira sp</name>
    <dbReference type="NCBI Taxonomy" id="1331704"/>
    <lineage>
        <taxon>Bacteria</taxon>
        <taxon>Pseudomonadati</taxon>
        <taxon>Bacteroidota</taxon>
        <taxon>Saprospiria</taxon>
        <taxon>Saprospirales</taxon>
        <taxon>Saprospiraceae</taxon>
        <taxon>Aureispira</taxon>
        <taxon>environmental samples</taxon>
    </lineage>
</organism>